<feature type="domain" description="RING-type" evidence="4">
    <location>
        <begin position="420"/>
        <end position="459"/>
    </location>
</feature>
<keyword evidence="6" id="KW-1185">Reference proteome</keyword>
<feature type="compositionally biased region" description="Basic and acidic residues" evidence="2">
    <location>
        <begin position="364"/>
        <end position="375"/>
    </location>
</feature>
<dbReference type="SMART" id="SM00184">
    <property type="entry name" value="RING"/>
    <property type="match status" value="1"/>
</dbReference>
<evidence type="ECO:0000259" key="4">
    <source>
        <dbReference type="PROSITE" id="PS50089"/>
    </source>
</evidence>
<keyword evidence="1" id="KW-0479">Metal-binding</keyword>
<keyword evidence="3" id="KW-0472">Membrane</keyword>
<evidence type="ECO:0000256" key="2">
    <source>
        <dbReference type="SAM" id="MobiDB-lite"/>
    </source>
</evidence>
<dbReference type="GO" id="GO:0008270">
    <property type="term" value="F:zinc ion binding"/>
    <property type="evidence" value="ECO:0007669"/>
    <property type="project" value="UniProtKB-KW"/>
</dbReference>
<organism evidence="5 6">
    <name type="scientific">Paramecium primaurelia</name>
    <dbReference type="NCBI Taxonomy" id="5886"/>
    <lineage>
        <taxon>Eukaryota</taxon>
        <taxon>Sar</taxon>
        <taxon>Alveolata</taxon>
        <taxon>Ciliophora</taxon>
        <taxon>Intramacronucleata</taxon>
        <taxon>Oligohymenophorea</taxon>
        <taxon>Peniculida</taxon>
        <taxon>Parameciidae</taxon>
        <taxon>Paramecium</taxon>
    </lineage>
</organism>
<feature type="transmembrane region" description="Helical" evidence="3">
    <location>
        <begin position="257"/>
        <end position="275"/>
    </location>
</feature>
<proteinExistence type="predicted"/>
<keyword evidence="3" id="KW-0812">Transmembrane</keyword>
<dbReference type="InterPro" id="IPR001841">
    <property type="entry name" value="Znf_RING"/>
</dbReference>
<evidence type="ECO:0000313" key="5">
    <source>
        <dbReference type="EMBL" id="CAD8072929.1"/>
    </source>
</evidence>
<dbReference type="PANTHER" id="PTHR12109">
    <property type="entry name" value="RING FINGER PROTEIN 141-RELATED"/>
    <property type="match status" value="1"/>
</dbReference>
<feature type="transmembrane region" description="Helical" evidence="3">
    <location>
        <begin position="21"/>
        <end position="41"/>
    </location>
</feature>
<feature type="transmembrane region" description="Helical" evidence="3">
    <location>
        <begin position="184"/>
        <end position="206"/>
    </location>
</feature>
<gene>
    <name evidence="5" type="ORF">PPRIM_AZ9-3.1.T0500119</name>
</gene>
<feature type="transmembrane region" description="Helical" evidence="3">
    <location>
        <begin position="47"/>
        <end position="67"/>
    </location>
</feature>
<feature type="transmembrane region" description="Helical" evidence="3">
    <location>
        <begin position="218"/>
        <end position="245"/>
    </location>
</feature>
<dbReference type="PROSITE" id="PS50089">
    <property type="entry name" value="ZF_RING_2"/>
    <property type="match status" value="1"/>
</dbReference>
<comment type="caution">
    <text evidence="5">The sequence shown here is derived from an EMBL/GenBank/DDBJ whole genome shotgun (WGS) entry which is preliminary data.</text>
</comment>
<evidence type="ECO:0000256" key="1">
    <source>
        <dbReference type="PROSITE-ProRule" id="PRU00175"/>
    </source>
</evidence>
<evidence type="ECO:0000256" key="3">
    <source>
        <dbReference type="SAM" id="Phobius"/>
    </source>
</evidence>
<sequence>MQQTTEEDVQRSKAKSELKSIFLLVSIIMGFCFLFNTNITFGWDYKIIIVYTCTTQFAFMISKLLSYKGYLPMNLKISVNSYCCFALLESALLITYLLGIVYNNEVSAININFISYALLILQFVILAITVLISRQSVESDAQDQSKQIQEILVAAIKSVGSLQIVFLSLKLSQQINWCWMQTLVIIWFILGTMTLIEVCLILDLILKCCNNQLQNRKQLIFGGVWVNIVIIGFIIDIGLTFLGLGLFLDYNIGQVNLYGFITSIVFYIFQIFFYFKNQEELILFLNLSEAQQQTRPSEQPNEQITLKERIKEIHRISISKVPQFMVKLSATYFRKQEINENQKNNKNELGSSQDKKFRSTSYSDIKKQKEIKKSPSQDLDEDLTKKFDQLLSSPRIKLEVSESMAPELSSRGQYKQNLLCLVCYEKESNMINQPCGHGGFCQECSQQLLSKSNYCMLCRKPVTHTLLVQGVENRESLVEVVGIYQGGQKQR</sequence>
<dbReference type="Pfam" id="PF13920">
    <property type="entry name" value="zf-C3HC4_3"/>
    <property type="match status" value="1"/>
</dbReference>
<dbReference type="OMA" id="AININFI"/>
<dbReference type="AlphaFoldDB" id="A0A8S1M065"/>
<dbReference type="PANTHER" id="PTHR12109:SF5">
    <property type="entry name" value="RING-TYPE DOMAIN-CONTAINING PROTEIN"/>
    <property type="match status" value="1"/>
</dbReference>
<dbReference type="Proteomes" id="UP000688137">
    <property type="component" value="Unassembled WGS sequence"/>
</dbReference>
<keyword evidence="1" id="KW-0863">Zinc-finger</keyword>
<protein>
    <recommendedName>
        <fullName evidence="4">RING-type domain-containing protein</fullName>
    </recommendedName>
</protein>
<reference evidence="5" key="1">
    <citation type="submission" date="2021-01" db="EMBL/GenBank/DDBJ databases">
        <authorList>
            <consortium name="Genoscope - CEA"/>
            <person name="William W."/>
        </authorList>
    </citation>
    <scope>NUCLEOTIDE SEQUENCE</scope>
</reference>
<dbReference type="InterPro" id="IPR047126">
    <property type="entry name" value="RNF141-like"/>
</dbReference>
<dbReference type="EMBL" id="CAJJDM010000050">
    <property type="protein sequence ID" value="CAD8072929.1"/>
    <property type="molecule type" value="Genomic_DNA"/>
</dbReference>
<keyword evidence="1" id="KW-0862">Zinc</keyword>
<evidence type="ECO:0000313" key="6">
    <source>
        <dbReference type="Proteomes" id="UP000688137"/>
    </source>
</evidence>
<feature type="transmembrane region" description="Helical" evidence="3">
    <location>
        <begin position="79"/>
        <end position="101"/>
    </location>
</feature>
<feature type="transmembrane region" description="Helical" evidence="3">
    <location>
        <begin position="113"/>
        <end position="132"/>
    </location>
</feature>
<feature type="region of interest" description="Disordered" evidence="2">
    <location>
        <begin position="341"/>
        <end position="379"/>
    </location>
</feature>
<name>A0A8S1M065_PARPR</name>
<accession>A0A8S1M065</accession>
<keyword evidence="3" id="KW-1133">Transmembrane helix</keyword>